<dbReference type="OrthoDB" id="431371at2759"/>
<accession>A0A812THK3</accession>
<evidence type="ECO:0000313" key="3">
    <source>
        <dbReference type="Proteomes" id="UP000604046"/>
    </source>
</evidence>
<keyword evidence="3" id="KW-1185">Reference proteome</keyword>
<organism evidence="2 3">
    <name type="scientific">Symbiodinium natans</name>
    <dbReference type="NCBI Taxonomy" id="878477"/>
    <lineage>
        <taxon>Eukaryota</taxon>
        <taxon>Sar</taxon>
        <taxon>Alveolata</taxon>
        <taxon>Dinophyceae</taxon>
        <taxon>Suessiales</taxon>
        <taxon>Symbiodiniaceae</taxon>
        <taxon>Symbiodinium</taxon>
    </lineage>
</organism>
<evidence type="ECO:0000256" key="1">
    <source>
        <dbReference type="SAM" id="MobiDB-lite"/>
    </source>
</evidence>
<reference evidence="2" key="1">
    <citation type="submission" date="2021-02" db="EMBL/GenBank/DDBJ databases">
        <authorList>
            <person name="Dougan E. K."/>
            <person name="Rhodes N."/>
            <person name="Thang M."/>
            <person name="Chan C."/>
        </authorList>
    </citation>
    <scope>NUCLEOTIDE SEQUENCE</scope>
</reference>
<gene>
    <name evidence="2" type="ORF">SNAT2548_LOCUS29186</name>
</gene>
<evidence type="ECO:0000313" key="2">
    <source>
        <dbReference type="EMBL" id="CAE7521402.1"/>
    </source>
</evidence>
<dbReference type="EMBL" id="CAJNDS010002546">
    <property type="protein sequence ID" value="CAE7521402.1"/>
    <property type="molecule type" value="Genomic_DNA"/>
</dbReference>
<sequence>MASSSTLPVIKGSSPTRSLSVAVAEQEASLVRQVEHWRQMYLDAEASVTQARADEALLQKQLCGVLERERLLASKNLELRCASQAKQADEEEQARQKVALCEQLSSAHVMLHRKEEELQDSRRQSINRGEQVEKLRDHLQQNLFDMKQHKAMKSEIADLREELEASLKKIGAKEHLCDTMDQELKLLRSQLAAKEVELAQSKGELKKKTAEAEQQSKSLQRELSDVQAQLDASLQKMPKKEQELQRLQAQLVEKLGQNLKDGQLQKLQKGQDATNVELAELRGRLEVALEDCAAKELEVAKLKDDLAKEHDACKAAVSENSGLRQICCDKLSELGEQEVKHQRLVTLLEAEKDMWLQRSDHLEKANARLRVDLQKNLDVAEAEMTLTPTPPPRRPSTAGSFRDRVGRTLLQHRVCEGKTRSFDAEEREA</sequence>
<feature type="region of interest" description="Disordered" evidence="1">
    <location>
        <begin position="203"/>
        <end position="222"/>
    </location>
</feature>
<dbReference type="Proteomes" id="UP000604046">
    <property type="component" value="Unassembled WGS sequence"/>
</dbReference>
<comment type="caution">
    <text evidence="2">The sequence shown here is derived from an EMBL/GenBank/DDBJ whole genome shotgun (WGS) entry which is preliminary data.</text>
</comment>
<name>A0A812THK3_9DINO</name>
<proteinExistence type="predicted"/>
<protein>
    <submittedName>
        <fullName evidence="2">Uncharacterized protein</fullName>
    </submittedName>
</protein>
<dbReference type="AlphaFoldDB" id="A0A812THK3"/>